<evidence type="ECO:0000313" key="2">
    <source>
        <dbReference type="Proteomes" id="UP001156259"/>
    </source>
</evidence>
<evidence type="ECO:0000313" key="1">
    <source>
        <dbReference type="EMBL" id="WAE39503.1"/>
    </source>
</evidence>
<keyword evidence="2" id="KW-1185">Reference proteome</keyword>
<accession>A0A9E9A5R7</accession>
<reference evidence="1 2" key="1">
    <citation type="submission" date="2022-10" db="EMBL/GenBank/DDBJ databases">
        <title>Evolutionary Diversification of Methanotrophic Ca. Methanophagales (ANME-1) and Their Expansive Virome.</title>
        <authorList>
            <person name="Laso-Perez R."/>
            <person name="Wu F."/>
            <person name="Cremiere A."/>
            <person name="Speth D.R."/>
            <person name="Magyar J.S."/>
            <person name="Krupovic M."/>
            <person name="Orphan V.J."/>
        </authorList>
    </citation>
    <scope>NUCLEOTIDE SEQUENCE [LARGE SCALE GENOMIC DNA]</scope>
</reference>
<gene>
    <name evidence="1" type="ORF">LDLAKGPJ_00079</name>
</gene>
<dbReference type="Proteomes" id="UP001156259">
    <property type="component" value="Segment"/>
</dbReference>
<organism evidence="1 2">
    <name type="scientific">Methanophagales virus GBV301</name>
    <dbReference type="NCBI Taxonomy" id="2999280"/>
    <lineage>
        <taxon>Viruses</taxon>
        <taxon>Duplodnaviria</taxon>
        <taxon>Heunggongvirae</taxon>
        <taxon>Uroviricota</taxon>
        <taxon>Caudoviricetes</taxon>
        <taxon>Nakonvirales</taxon>
        <taxon>Ekchuahviridae</taxon>
        <taxon>Kukulkanvirus</taxon>
        <taxon>Kukulkanvirus guaymasense</taxon>
    </lineage>
</organism>
<name>A0A9E9A5R7_9CAUD</name>
<sequence length="169" mass="18399">MSGRIGIGGVFEVECYDAKGKLKWRDDAHNMWVQEGRDYILNVIFKNGTRDDPLYVGLFEQDTPADDWTAANNGTTWHENTSYSESYRQEFVDGAINGSTTRQLDNDASKATFSITASATLKGAFLSNESSKGATTGTLLCAAAFQEGDRNVANGDTVNVKYTVGCQNA</sequence>
<dbReference type="EMBL" id="OP880252">
    <property type="protein sequence ID" value="WAE39503.1"/>
    <property type="molecule type" value="Genomic_DNA"/>
</dbReference>
<protein>
    <submittedName>
        <fullName evidence="1">Uncharacterized protein</fullName>
    </submittedName>
</protein>
<proteinExistence type="predicted"/>